<evidence type="ECO:0000313" key="9">
    <source>
        <dbReference type="EMBL" id="CTP81431.1"/>
    </source>
</evidence>
<protein>
    <submittedName>
        <fullName evidence="9">Bm1802</fullName>
    </submittedName>
</protein>
<feature type="region of interest" description="Disordered" evidence="6">
    <location>
        <begin position="720"/>
        <end position="768"/>
    </location>
</feature>
<accession>A0A1I9GC67</accession>
<name>A0A1I9GC67_BRUMA</name>
<feature type="transmembrane region" description="Helical" evidence="7">
    <location>
        <begin position="121"/>
        <end position="149"/>
    </location>
</feature>
<evidence type="ECO:0000256" key="4">
    <source>
        <dbReference type="ARBA" id="ARBA00022989"/>
    </source>
</evidence>
<keyword evidence="5 7" id="KW-0472">Membrane</keyword>
<comment type="similarity">
    <text evidence="2">Belongs to the TMC family.</text>
</comment>
<evidence type="ECO:0000256" key="2">
    <source>
        <dbReference type="ARBA" id="ARBA00006510"/>
    </source>
</evidence>
<dbReference type="EMBL" id="LN856985">
    <property type="protein sequence ID" value="CTP81431.1"/>
    <property type="molecule type" value="Genomic_DNA"/>
</dbReference>
<gene>
    <name evidence="9" type="primary">Bm1802</name>
    <name evidence="9" type="ORF">BM_Bm1802</name>
</gene>
<evidence type="ECO:0000256" key="7">
    <source>
        <dbReference type="SAM" id="Phobius"/>
    </source>
</evidence>
<evidence type="ECO:0000256" key="6">
    <source>
        <dbReference type="SAM" id="MobiDB-lite"/>
    </source>
</evidence>
<feature type="transmembrane region" description="Helical" evidence="7">
    <location>
        <begin position="227"/>
        <end position="252"/>
    </location>
</feature>
<keyword evidence="3 7" id="KW-0812">Transmembrane</keyword>
<evidence type="ECO:0000256" key="5">
    <source>
        <dbReference type="ARBA" id="ARBA00023136"/>
    </source>
</evidence>
<feature type="transmembrane region" description="Helical" evidence="7">
    <location>
        <begin position="170"/>
        <end position="191"/>
    </location>
</feature>
<feature type="region of interest" description="Disordered" evidence="6">
    <location>
        <begin position="338"/>
        <end position="372"/>
    </location>
</feature>
<dbReference type="Pfam" id="PF07810">
    <property type="entry name" value="TMC"/>
    <property type="match status" value="1"/>
</dbReference>
<sequence>MNASTFVAYPIGNTDWTKNISAKPTFLNYSTTVQAVLSAARLSTDWYEECWENLIGEEITKLVTTDLVMTIASILVIDFFRALWVRYTNIWWFWNLETTFPEYGEFKVAENVLHLVNNQGMIWLGLFFVPMLPAINNIKLIILMYIRGWAVMTCNVPARQIFRASRSSNFYLMLLLLMLFLCTLPVGYVIASKKPSKICGPFGSQERFYSVIVQLLDRNLTKGLVDAIRYMISPGIVIPVLLLLLLTIYFLFALVRGLREANTDLTKQLLHERTEEKKRIFELAGGGKKRQISNNQEIQHSSLIASDSNNTTNKTINILEDEILSDKSHKRSNKDLHSYVPSLKSVSEAEHSESEEEEPEQKLKKHQKDDEKTEMIEVKRGWKQKIITWLGLNKNSNRARKNRLRYNQNDIESGNESFICAGKSATSDDQRSMTSITESCLHSCNGKQIKKQMVLEDLSVPQYHETLMEQTVSLIKPANDNNSHQIQDQQHQNHKSFANDDSFHQSSKEVENREYDDMSNVSDPRFSYADPYSSYANAMMNDEENRYGKLKSDLRQKVGQDEIAQELKPNDTSIVVHPEIHISAAISDTNTECKKKLNDGNRNLPMSKINPQIKLGKVEARVFLHEAKPKWHHSEVLERPQLSSDSESRMVVVGDDPRLYYTDSECVTSHGKHFQRHKKPIHYAIPYYARASNTQEAVQTDTLLQQFLMRVNISEDRSGILPNRSPLSHQSLPLSSLSTSKQHPTHATQSTMNEVQHTLNRRQLSPSETARIHCKHTLV</sequence>
<feature type="domain" description="TMC" evidence="8">
    <location>
        <begin position="50"/>
        <end position="165"/>
    </location>
</feature>
<dbReference type="GO" id="GO:0008381">
    <property type="term" value="F:mechanosensitive monoatomic ion channel activity"/>
    <property type="evidence" value="ECO:0007669"/>
    <property type="project" value="TreeGrafter"/>
</dbReference>
<feature type="region of interest" description="Disordered" evidence="6">
    <location>
        <begin position="479"/>
        <end position="522"/>
    </location>
</feature>
<dbReference type="PANTHER" id="PTHR23302:SF65">
    <property type="entry name" value="TRANSMEMBRANE CHANNEL-LIKE PROTEIN 2"/>
    <property type="match status" value="1"/>
</dbReference>
<feature type="compositionally biased region" description="Polar residues" evidence="6">
    <location>
        <begin position="741"/>
        <end position="768"/>
    </location>
</feature>
<evidence type="ECO:0000256" key="1">
    <source>
        <dbReference type="ARBA" id="ARBA00004141"/>
    </source>
</evidence>
<feature type="transmembrane region" description="Helical" evidence="7">
    <location>
        <begin position="67"/>
        <end position="87"/>
    </location>
</feature>
<proteinExistence type="inferred from homology"/>
<keyword evidence="4 7" id="KW-1133">Transmembrane helix</keyword>
<feature type="compositionally biased region" description="Low complexity" evidence="6">
    <location>
        <begin position="725"/>
        <end position="740"/>
    </location>
</feature>
<dbReference type="AlphaFoldDB" id="A0A1I9GC67"/>
<feature type="compositionally biased region" description="Basic and acidic residues" evidence="6">
    <location>
        <begin position="497"/>
        <end position="516"/>
    </location>
</feature>
<evidence type="ECO:0000256" key="3">
    <source>
        <dbReference type="ARBA" id="ARBA00022692"/>
    </source>
</evidence>
<reference evidence="9" key="2">
    <citation type="submission" date="2012-12" db="EMBL/GenBank/DDBJ databases">
        <authorList>
            <consortium name="WormBase Consortium"/>
            <person name="Ghedin E."/>
            <person name="Paulini M."/>
        </authorList>
    </citation>
    <scope>NUCLEOTIDE SEQUENCE</scope>
    <source>
        <strain evidence="9">FR3</strain>
    </source>
</reference>
<comment type="subcellular location">
    <subcellularLocation>
        <location evidence="1">Membrane</location>
        <topology evidence="1">Multi-pass membrane protein</topology>
    </subcellularLocation>
</comment>
<feature type="compositionally biased region" description="Polar residues" evidence="6">
    <location>
        <begin position="479"/>
        <end position="490"/>
    </location>
</feature>
<dbReference type="InterPro" id="IPR012496">
    <property type="entry name" value="TMC_dom"/>
</dbReference>
<dbReference type="GO" id="GO:0005886">
    <property type="term" value="C:plasma membrane"/>
    <property type="evidence" value="ECO:0007669"/>
    <property type="project" value="InterPro"/>
</dbReference>
<dbReference type="InterPro" id="IPR038900">
    <property type="entry name" value="TMC"/>
</dbReference>
<organism evidence="9">
    <name type="scientific">Brugia malayi</name>
    <name type="common">Filarial nematode worm</name>
    <dbReference type="NCBI Taxonomy" id="6279"/>
    <lineage>
        <taxon>Eukaryota</taxon>
        <taxon>Metazoa</taxon>
        <taxon>Ecdysozoa</taxon>
        <taxon>Nematoda</taxon>
        <taxon>Chromadorea</taxon>
        <taxon>Rhabditida</taxon>
        <taxon>Spirurina</taxon>
        <taxon>Spiruromorpha</taxon>
        <taxon>Filarioidea</taxon>
        <taxon>Onchocercidae</taxon>
        <taxon>Brugia</taxon>
    </lineage>
</organism>
<dbReference type="PANTHER" id="PTHR23302">
    <property type="entry name" value="TRANSMEMBRANE CHANNEL-RELATED"/>
    <property type="match status" value="1"/>
</dbReference>
<reference evidence="9" key="1">
    <citation type="journal article" date="2007" name="Science">
        <title>Draft genome of the filarial nematode parasite Brugia malayi.</title>
        <authorList>
            <person name="Ghedin E."/>
            <person name="Wang S."/>
            <person name="Spiro D."/>
            <person name="Caler E."/>
            <person name="Zhao Q."/>
            <person name="Crabtree J."/>
            <person name="Allen J.E."/>
            <person name="Delcher A.L."/>
            <person name="Guiliano D.B."/>
            <person name="Miranda-Saavedra D."/>
            <person name="Angiuoli S.V."/>
            <person name="Creasy T."/>
            <person name="Amedeo P."/>
            <person name="Haas B."/>
            <person name="El-Sayed N.M."/>
            <person name="Wortman J.R."/>
            <person name="Feldblyum T."/>
            <person name="Tallon L."/>
            <person name="Schatz M."/>
            <person name="Shumway M."/>
            <person name="Koo H."/>
            <person name="Salzberg S.L."/>
            <person name="Schobel S."/>
            <person name="Pertea M."/>
            <person name="Pop M."/>
            <person name="White O."/>
            <person name="Barton G.J."/>
            <person name="Carlow C.K."/>
            <person name="Crawford M.J."/>
            <person name="Daub J."/>
            <person name="Dimmic M.W."/>
            <person name="Estes C.F."/>
            <person name="Foster J.M."/>
            <person name="Ganatra M."/>
            <person name="Gregory W.F."/>
            <person name="Johnson N.M."/>
            <person name="Jin J."/>
            <person name="Komuniecki R."/>
            <person name="Korf I."/>
            <person name="Kumar S."/>
            <person name="Laney S."/>
            <person name="Li B.W."/>
            <person name="Li W."/>
            <person name="Lindblom T.H."/>
            <person name="Lustigman S."/>
            <person name="Ma D."/>
            <person name="Maina C.V."/>
            <person name="Martin D.M."/>
            <person name="McCarter J.P."/>
            <person name="McReynolds L."/>
            <person name="Mitreva M."/>
            <person name="Nutman T.B."/>
            <person name="Parkinson J."/>
            <person name="Peregrin-Alvarez J.M."/>
            <person name="Poole C."/>
            <person name="Ren Q."/>
            <person name="Saunders L."/>
            <person name="Sluder A.E."/>
            <person name="Smith K."/>
            <person name="Stanke M."/>
            <person name="Unnasch T.R."/>
            <person name="Ware J."/>
            <person name="Wei A.D."/>
            <person name="Weil G."/>
            <person name="Williams D.J."/>
            <person name="Zhang Y."/>
            <person name="Williams S.A."/>
            <person name="Fraser-Liggett C."/>
            <person name="Slatko B."/>
            <person name="Blaxter M.L."/>
            <person name="Scott A.L."/>
        </authorList>
    </citation>
    <scope>NUCLEOTIDE SEQUENCE</scope>
    <source>
        <strain evidence="9">FR3</strain>
    </source>
</reference>
<evidence type="ECO:0000259" key="8">
    <source>
        <dbReference type="Pfam" id="PF07810"/>
    </source>
</evidence>